<reference evidence="1 2" key="1">
    <citation type="journal article" date="2020" name="Cell">
        <title>Large-Scale Comparative Analyses of Tick Genomes Elucidate Their Genetic Diversity and Vector Capacities.</title>
        <authorList>
            <consortium name="Tick Genome and Microbiome Consortium (TIGMIC)"/>
            <person name="Jia N."/>
            <person name="Wang J."/>
            <person name="Shi W."/>
            <person name="Du L."/>
            <person name="Sun Y."/>
            <person name="Zhan W."/>
            <person name="Jiang J.F."/>
            <person name="Wang Q."/>
            <person name="Zhang B."/>
            <person name="Ji P."/>
            <person name="Bell-Sakyi L."/>
            <person name="Cui X.M."/>
            <person name="Yuan T.T."/>
            <person name="Jiang B.G."/>
            <person name="Yang W.F."/>
            <person name="Lam T.T."/>
            <person name="Chang Q.C."/>
            <person name="Ding S.J."/>
            <person name="Wang X.J."/>
            <person name="Zhu J.G."/>
            <person name="Ruan X.D."/>
            <person name="Zhao L."/>
            <person name="Wei J.T."/>
            <person name="Ye R.Z."/>
            <person name="Que T.C."/>
            <person name="Du C.H."/>
            <person name="Zhou Y.H."/>
            <person name="Cheng J.X."/>
            <person name="Dai P.F."/>
            <person name="Guo W.B."/>
            <person name="Han X.H."/>
            <person name="Huang E.J."/>
            <person name="Li L.F."/>
            <person name="Wei W."/>
            <person name="Gao Y.C."/>
            <person name="Liu J.Z."/>
            <person name="Shao H.Z."/>
            <person name="Wang X."/>
            <person name="Wang C.C."/>
            <person name="Yang T.C."/>
            <person name="Huo Q.B."/>
            <person name="Li W."/>
            <person name="Chen H.Y."/>
            <person name="Chen S.E."/>
            <person name="Zhou L.G."/>
            <person name="Ni X.B."/>
            <person name="Tian J.H."/>
            <person name="Sheng Y."/>
            <person name="Liu T."/>
            <person name="Pan Y.S."/>
            <person name="Xia L.Y."/>
            <person name="Li J."/>
            <person name="Zhao F."/>
            <person name="Cao W.C."/>
        </authorList>
    </citation>
    <scope>NUCLEOTIDE SEQUENCE [LARGE SCALE GENOMIC DNA]</scope>
    <source>
        <strain evidence="1">HaeL-2018</strain>
    </source>
</reference>
<protein>
    <submittedName>
        <fullName evidence="1">Uncharacterized protein</fullName>
    </submittedName>
</protein>
<gene>
    <name evidence="1" type="ORF">HPB48_008160</name>
</gene>
<proteinExistence type="predicted"/>
<dbReference type="VEuPathDB" id="VectorBase:HLOH_044209"/>
<keyword evidence="2" id="KW-1185">Reference proteome</keyword>
<evidence type="ECO:0000313" key="2">
    <source>
        <dbReference type="Proteomes" id="UP000821853"/>
    </source>
</evidence>
<name>A0A9J6FFR2_HAELO</name>
<sequence length="101" mass="11274">MYPPTNERTGVADVQTSRSACCEVISVLCTLLPTMARDEQKDVELLTLLLFEEATIRSSAFFLCRKGCSARPTYRYSPRSAAVFRKNDSIGSLESFLVKTN</sequence>
<organism evidence="1 2">
    <name type="scientific">Haemaphysalis longicornis</name>
    <name type="common">Bush tick</name>
    <dbReference type="NCBI Taxonomy" id="44386"/>
    <lineage>
        <taxon>Eukaryota</taxon>
        <taxon>Metazoa</taxon>
        <taxon>Ecdysozoa</taxon>
        <taxon>Arthropoda</taxon>
        <taxon>Chelicerata</taxon>
        <taxon>Arachnida</taxon>
        <taxon>Acari</taxon>
        <taxon>Parasitiformes</taxon>
        <taxon>Ixodida</taxon>
        <taxon>Ixodoidea</taxon>
        <taxon>Ixodidae</taxon>
        <taxon>Haemaphysalinae</taxon>
        <taxon>Haemaphysalis</taxon>
    </lineage>
</organism>
<dbReference type="AlphaFoldDB" id="A0A9J6FFR2"/>
<evidence type="ECO:0000313" key="1">
    <source>
        <dbReference type="EMBL" id="KAH9360884.1"/>
    </source>
</evidence>
<dbReference type="Proteomes" id="UP000821853">
    <property type="component" value="Chromosome 1"/>
</dbReference>
<comment type="caution">
    <text evidence="1">The sequence shown here is derived from an EMBL/GenBank/DDBJ whole genome shotgun (WGS) entry which is preliminary data.</text>
</comment>
<accession>A0A9J6FFR2</accession>
<dbReference type="EMBL" id="JABSTR010000001">
    <property type="protein sequence ID" value="KAH9360884.1"/>
    <property type="molecule type" value="Genomic_DNA"/>
</dbReference>